<dbReference type="InterPro" id="IPR025296">
    <property type="entry name" value="DUF4158"/>
</dbReference>
<proteinExistence type="predicted"/>
<name>A0ABT4SX78_9ACTN</name>
<dbReference type="Proteomes" id="UP001212498">
    <property type="component" value="Unassembled WGS sequence"/>
</dbReference>
<keyword evidence="3" id="KW-1185">Reference proteome</keyword>
<gene>
    <name evidence="2" type="ORF">OUY24_13865</name>
</gene>
<evidence type="ECO:0000313" key="2">
    <source>
        <dbReference type="EMBL" id="MDA0641710.1"/>
    </source>
</evidence>
<dbReference type="EMBL" id="JAPNUD010000029">
    <property type="protein sequence ID" value="MDA0641710.1"/>
    <property type="molecule type" value="Genomic_DNA"/>
</dbReference>
<organism evidence="2 3">
    <name type="scientific">Nonomuraea ferruginea</name>
    <dbReference type="NCBI Taxonomy" id="46174"/>
    <lineage>
        <taxon>Bacteria</taxon>
        <taxon>Bacillati</taxon>
        <taxon>Actinomycetota</taxon>
        <taxon>Actinomycetes</taxon>
        <taxon>Streptosporangiales</taxon>
        <taxon>Streptosporangiaceae</taxon>
        <taxon>Nonomuraea</taxon>
    </lineage>
</organism>
<comment type="caution">
    <text evidence="2">The sequence shown here is derived from an EMBL/GenBank/DDBJ whole genome shotgun (WGS) entry which is preliminary data.</text>
</comment>
<protein>
    <submittedName>
        <fullName evidence="2">DUF4158 domain-containing protein</fullName>
    </submittedName>
</protein>
<reference evidence="2 3" key="1">
    <citation type="submission" date="2022-11" db="EMBL/GenBank/DDBJ databases">
        <title>Nonomuraea corallina sp. nov., a new species of the genus Nonomuraea isolated from sea side sediment in Thai sea.</title>
        <authorList>
            <person name="Ngamcharungchit C."/>
            <person name="Matsumoto A."/>
            <person name="Suriyachadkun C."/>
            <person name="Panbangred W."/>
            <person name="Inahashi Y."/>
            <person name="Intra B."/>
        </authorList>
    </citation>
    <scope>NUCLEOTIDE SEQUENCE [LARGE SCALE GENOMIC DNA]</scope>
    <source>
        <strain evidence="2 3">DSM 43553</strain>
    </source>
</reference>
<evidence type="ECO:0000259" key="1">
    <source>
        <dbReference type="Pfam" id="PF13700"/>
    </source>
</evidence>
<sequence length="40" mass="4705">MERFFYLDDADRALIAERRGTHARLGFALQLTTARYVGRF</sequence>
<dbReference type="RefSeq" id="WP_271276493.1">
    <property type="nucleotide sequence ID" value="NZ_BAABFD010000020.1"/>
</dbReference>
<evidence type="ECO:0000313" key="3">
    <source>
        <dbReference type="Proteomes" id="UP001212498"/>
    </source>
</evidence>
<feature type="domain" description="DUF4158" evidence="1">
    <location>
        <begin position="1"/>
        <end position="40"/>
    </location>
</feature>
<dbReference type="Pfam" id="PF13700">
    <property type="entry name" value="DUF4158"/>
    <property type="match status" value="1"/>
</dbReference>
<accession>A0ABT4SX78</accession>